<keyword evidence="3" id="KW-1185">Reference proteome</keyword>
<dbReference type="AlphaFoldDB" id="A0A8J5JCH7"/>
<sequence length="139" mass="16087">MREHHYFISKATNTDLHILTTTANSKIPEDETYWKQSFWLLDPFPGVMLILLQLTLLNPQLRTLDCWCVVLFFSVGALVRLIYRCLQIQFIPFSPVCYVLYTSPITKLAARVNVLCASVKPLKYHNWSTFMPESDESAV</sequence>
<keyword evidence="1" id="KW-0472">Membrane</keyword>
<accession>A0A8J5JCH7</accession>
<dbReference type="Proteomes" id="UP000747542">
    <property type="component" value="Unassembled WGS sequence"/>
</dbReference>
<name>A0A8J5JCH7_HOMAM</name>
<feature type="transmembrane region" description="Helical" evidence="1">
    <location>
        <begin position="38"/>
        <end position="57"/>
    </location>
</feature>
<proteinExistence type="predicted"/>
<dbReference type="EMBL" id="JAHLQT010040257">
    <property type="protein sequence ID" value="KAG7155952.1"/>
    <property type="molecule type" value="Genomic_DNA"/>
</dbReference>
<reference evidence="2" key="1">
    <citation type="journal article" date="2021" name="Sci. Adv.">
        <title>The American lobster genome reveals insights on longevity, neural, and immune adaptations.</title>
        <authorList>
            <person name="Polinski J.M."/>
            <person name="Zimin A.V."/>
            <person name="Clark K.F."/>
            <person name="Kohn A.B."/>
            <person name="Sadowski N."/>
            <person name="Timp W."/>
            <person name="Ptitsyn A."/>
            <person name="Khanna P."/>
            <person name="Romanova D.Y."/>
            <person name="Williams P."/>
            <person name="Greenwood S.J."/>
            <person name="Moroz L.L."/>
            <person name="Walt D.R."/>
            <person name="Bodnar A.G."/>
        </authorList>
    </citation>
    <scope>NUCLEOTIDE SEQUENCE</scope>
    <source>
        <strain evidence="2">GMGI-L3</strain>
    </source>
</reference>
<organism evidence="2 3">
    <name type="scientific">Homarus americanus</name>
    <name type="common">American lobster</name>
    <dbReference type="NCBI Taxonomy" id="6706"/>
    <lineage>
        <taxon>Eukaryota</taxon>
        <taxon>Metazoa</taxon>
        <taxon>Ecdysozoa</taxon>
        <taxon>Arthropoda</taxon>
        <taxon>Crustacea</taxon>
        <taxon>Multicrustacea</taxon>
        <taxon>Malacostraca</taxon>
        <taxon>Eumalacostraca</taxon>
        <taxon>Eucarida</taxon>
        <taxon>Decapoda</taxon>
        <taxon>Pleocyemata</taxon>
        <taxon>Astacidea</taxon>
        <taxon>Nephropoidea</taxon>
        <taxon>Nephropidae</taxon>
        <taxon>Homarus</taxon>
    </lineage>
</organism>
<protein>
    <submittedName>
        <fullName evidence="2">Uncharacterized protein</fullName>
    </submittedName>
</protein>
<feature type="transmembrane region" description="Helical" evidence="1">
    <location>
        <begin position="64"/>
        <end position="83"/>
    </location>
</feature>
<keyword evidence="1" id="KW-1133">Transmembrane helix</keyword>
<evidence type="ECO:0000313" key="2">
    <source>
        <dbReference type="EMBL" id="KAG7155952.1"/>
    </source>
</evidence>
<evidence type="ECO:0000256" key="1">
    <source>
        <dbReference type="SAM" id="Phobius"/>
    </source>
</evidence>
<evidence type="ECO:0000313" key="3">
    <source>
        <dbReference type="Proteomes" id="UP000747542"/>
    </source>
</evidence>
<keyword evidence="1" id="KW-0812">Transmembrane</keyword>
<gene>
    <name evidence="2" type="ORF">Hamer_G012098</name>
</gene>
<comment type="caution">
    <text evidence="2">The sequence shown here is derived from an EMBL/GenBank/DDBJ whole genome shotgun (WGS) entry which is preliminary data.</text>
</comment>